<protein>
    <submittedName>
        <fullName evidence="3">Protein RepB</fullName>
    </submittedName>
</protein>
<gene>
    <name evidence="3" type="ORF">Lpp14_15591</name>
</gene>
<evidence type="ECO:0000256" key="1">
    <source>
        <dbReference type="ARBA" id="ARBA00038283"/>
    </source>
</evidence>
<dbReference type="EMBL" id="ANJZ01000398">
    <property type="protein sequence ID" value="EPC57690.1"/>
    <property type="molecule type" value="Genomic_DNA"/>
</dbReference>
<dbReference type="Pfam" id="PF21205">
    <property type="entry name" value="Rep3_C"/>
    <property type="match status" value="1"/>
</dbReference>
<organism evidence="3 4">
    <name type="scientific">Lacticaseibacillus paracasei subsp. paracasei Lpp14</name>
    <dbReference type="NCBI Taxonomy" id="1256204"/>
    <lineage>
        <taxon>Bacteria</taxon>
        <taxon>Bacillati</taxon>
        <taxon>Bacillota</taxon>
        <taxon>Bacilli</taxon>
        <taxon>Lactobacillales</taxon>
        <taxon>Lactobacillaceae</taxon>
        <taxon>Lacticaseibacillus</taxon>
    </lineage>
</organism>
<dbReference type="InterPro" id="IPR036388">
    <property type="entry name" value="WH-like_DNA-bd_sf"/>
</dbReference>
<name>A0A829GK19_LACPA</name>
<dbReference type="SUPFAM" id="SSF46785">
    <property type="entry name" value="Winged helix' DNA-binding domain"/>
    <property type="match status" value="2"/>
</dbReference>
<dbReference type="AlphaFoldDB" id="A0A829GK19"/>
<comment type="similarity">
    <text evidence="1">Belongs to the initiator RepB protein family.</text>
</comment>
<dbReference type="InterPro" id="IPR000525">
    <property type="entry name" value="Initiator_Rep_WH1"/>
</dbReference>
<dbReference type="Gene3D" id="1.10.10.10">
    <property type="entry name" value="Winged helix-like DNA-binding domain superfamily/Winged helix DNA-binding domain"/>
    <property type="match status" value="2"/>
</dbReference>
<evidence type="ECO:0000313" key="4">
    <source>
        <dbReference type="Proteomes" id="UP000014264"/>
    </source>
</evidence>
<evidence type="ECO:0000313" key="3">
    <source>
        <dbReference type="EMBL" id="EPC57690.1"/>
    </source>
</evidence>
<proteinExistence type="inferred from homology"/>
<dbReference type="InterPro" id="IPR036390">
    <property type="entry name" value="WH_DNA-bd_sf"/>
</dbReference>
<comment type="caution">
    <text evidence="3">The sequence shown here is derived from an EMBL/GenBank/DDBJ whole genome shotgun (WGS) entry which is preliminary data.</text>
</comment>
<accession>A0A829GK19</accession>
<reference evidence="3 4" key="1">
    <citation type="journal article" date="2013" name="PLoS ONE">
        <title>Lactobacillus paracasei comparative genomics: towards species pan-genome definition and exploitation of diversity.</title>
        <authorList>
            <person name="Smokvina T."/>
            <person name="Wels M."/>
            <person name="Polka J."/>
            <person name="Chervaux C."/>
            <person name="Brisse S."/>
            <person name="Boekhorst J."/>
            <person name="van Hylckama Vlieg J.E."/>
            <person name="Siezen R.J."/>
        </authorList>
    </citation>
    <scope>NUCLEOTIDE SEQUENCE [LARGE SCALE GENOMIC DNA]</scope>
    <source>
        <strain evidence="3 4">Lpp14</strain>
    </source>
</reference>
<sequence>MVSAGRILWTSDRDFNKDEIRDQRYFLVAEHNDLITKARHDLNARELKIMDYVVSKIKPNDEHFNLIDTSMYELTRVLDLKRSGRTYSQLAQNLEDMRAKSVKIYNPSERRLTLTGWFEVVDIWENGQVKLRINKQFAPFLLKLKDSGHYTQYFLEDTVRLKSKYAILLYKLMREVDKDHGQSIGILQGTPEEYMAWLGSPSKYQYKYLKNKVLNPAIEEINCKINDMELELLQARRGRKVVQIEIHNNFARRKSLRYQ</sequence>
<feature type="domain" description="Initiator Rep protein WH1" evidence="2">
    <location>
        <begin position="28"/>
        <end position="173"/>
    </location>
</feature>
<dbReference type="Proteomes" id="UP000014264">
    <property type="component" value="Unassembled WGS sequence"/>
</dbReference>
<dbReference type="GO" id="GO:0006270">
    <property type="term" value="P:DNA replication initiation"/>
    <property type="evidence" value="ECO:0007669"/>
    <property type="project" value="InterPro"/>
</dbReference>
<dbReference type="GO" id="GO:0003887">
    <property type="term" value="F:DNA-directed DNA polymerase activity"/>
    <property type="evidence" value="ECO:0007669"/>
    <property type="project" value="InterPro"/>
</dbReference>
<evidence type="ECO:0000259" key="2">
    <source>
        <dbReference type="Pfam" id="PF01051"/>
    </source>
</evidence>
<dbReference type="Pfam" id="PF01051">
    <property type="entry name" value="Rep3_N"/>
    <property type="match status" value="1"/>
</dbReference>